<proteinExistence type="predicted"/>
<dbReference type="Proteomes" id="UP000265520">
    <property type="component" value="Unassembled WGS sequence"/>
</dbReference>
<reference evidence="1 2" key="1">
    <citation type="journal article" date="2018" name="Front. Plant Sci.">
        <title>Red Clover (Trifolium pratense) and Zigzag Clover (T. medium) - A Picture of Genomic Similarities and Differences.</title>
        <authorList>
            <person name="Dluhosova J."/>
            <person name="Istvanek J."/>
            <person name="Nedelnik J."/>
            <person name="Repkova J."/>
        </authorList>
    </citation>
    <scope>NUCLEOTIDE SEQUENCE [LARGE SCALE GENOMIC DNA]</scope>
    <source>
        <strain evidence="2">cv. 10/8</strain>
        <tissue evidence="1">Leaf</tissue>
    </source>
</reference>
<protein>
    <submittedName>
        <fullName evidence="1">Disease resistance protein</fullName>
    </submittedName>
</protein>
<feature type="non-terminal residue" evidence="1">
    <location>
        <position position="1"/>
    </location>
</feature>
<sequence>SQEVQSNHCLNGYCPKNCVSSYKLGKKVVERLNEATDMLSKAGKIQIAIEQPPKPVDEMPCGETI</sequence>
<comment type="caution">
    <text evidence="1">The sequence shown here is derived from an EMBL/GenBank/DDBJ whole genome shotgun (WGS) entry which is preliminary data.</text>
</comment>
<accession>A0A392VZS0</accession>
<feature type="non-terminal residue" evidence="1">
    <location>
        <position position="65"/>
    </location>
</feature>
<organism evidence="1 2">
    <name type="scientific">Trifolium medium</name>
    <dbReference type="NCBI Taxonomy" id="97028"/>
    <lineage>
        <taxon>Eukaryota</taxon>
        <taxon>Viridiplantae</taxon>
        <taxon>Streptophyta</taxon>
        <taxon>Embryophyta</taxon>
        <taxon>Tracheophyta</taxon>
        <taxon>Spermatophyta</taxon>
        <taxon>Magnoliopsida</taxon>
        <taxon>eudicotyledons</taxon>
        <taxon>Gunneridae</taxon>
        <taxon>Pentapetalae</taxon>
        <taxon>rosids</taxon>
        <taxon>fabids</taxon>
        <taxon>Fabales</taxon>
        <taxon>Fabaceae</taxon>
        <taxon>Papilionoideae</taxon>
        <taxon>50 kb inversion clade</taxon>
        <taxon>NPAAA clade</taxon>
        <taxon>Hologalegina</taxon>
        <taxon>IRL clade</taxon>
        <taxon>Trifolieae</taxon>
        <taxon>Trifolium</taxon>
    </lineage>
</organism>
<dbReference type="AlphaFoldDB" id="A0A392VZS0"/>
<name>A0A392VZS0_9FABA</name>
<dbReference type="EMBL" id="LXQA011341568">
    <property type="protein sequence ID" value="MCI93878.1"/>
    <property type="molecule type" value="Genomic_DNA"/>
</dbReference>
<evidence type="ECO:0000313" key="2">
    <source>
        <dbReference type="Proteomes" id="UP000265520"/>
    </source>
</evidence>
<evidence type="ECO:0000313" key="1">
    <source>
        <dbReference type="EMBL" id="MCI93878.1"/>
    </source>
</evidence>
<keyword evidence="2" id="KW-1185">Reference proteome</keyword>